<dbReference type="EMBL" id="BAAAPB010000002">
    <property type="protein sequence ID" value="GAA1961675.1"/>
    <property type="molecule type" value="Genomic_DNA"/>
</dbReference>
<organism evidence="2 3">
    <name type="scientific">Nocardioides panacihumi</name>
    <dbReference type="NCBI Taxonomy" id="400774"/>
    <lineage>
        <taxon>Bacteria</taxon>
        <taxon>Bacillati</taxon>
        <taxon>Actinomycetota</taxon>
        <taxon>Actinomycetes</taxon>
        <taxon>Propionibacteriales</taxon>
        <taxon>Nocardioidaceae</taxon>
        <taxon>Nocardioides</taxon>
    </lineage>
</organism>
<sequence>MADLLPIADELYALPLAAFTPARDARVKELDDPAVKAAVKALRKPSLAAWVVNLLVRHETEQVEQVLAVGEALRSAAAGMDAAQLRELTKQRRQLTAAVTARARAVARERGVRVTDSVADQVEATLTAAMLDPGAAAAVRSGLLVAPLAATGVDAVDAAAAVAVPEALGFAAAPVSRELRVVPDPDPGEAEQARWEKALEEARAALDEVREEHEEAQAEVKALEARALQVAAELEEARRRVADLEERAEEVDDELAEAEETRDVAADQLADAQAEVDRLQGEAPR</sequence>
<comment type="caution">
    <text evidence="2">The sequence shown here is derived from an EMBL/GenBank/DDBJ whole genome shotgun (WGS) entry which is preliminary data.</text>
</comment>
<evidence type="ECO:0008006" key="4">
    <source>
        <dbReference type="Google" id="ProtNLM"/>
    </source>
</evidence>
<feature type="region of interest" description="Disordered" evidence="1">
    <location>
        <begin position="245"/>
        <end position="285"/>
    </location>
</feature>
<protein>
    <recommendedName>
        <fullName evidence="4">Transposase</fullName>
    </recommendedName>
</protein>
<dbReference type="RefSeq" id="WP_344044854.1">
    <property type="nucleotide sequence ID" value="NZ_BAAAPB010000002.1"/>
</dbReference>
<gene>
    <name evidence="2" type="ORF">GCM10009798_21790</name>
</gene>
<keyword evidence="3" id="KW-1185">Reference proteome</keyword>
<accession>A0ABN2R0V0</accession>
<dbReference type="Proteomes" id="UP001500571">
    <property type="component" value="Unassembled WGS sequence"/>
</dbReference>
<feature type="compositionally biased region" description="Basic and acidic residues" evidence="1">
    <location>
        <begin position="275"/>
        <end position="285"/>
    </location>
</feature>
<name>A0ABN2R0V0_9ACTN</name>
<proteinExistence type="predicted"/>
<evidence type="ECO:0000313" key="2">
    <source>
        <dbReference type="EMBL" id="GAA1961675.1"/>
    </source>
</evidence>
<evidence type="ECO:0000313" key="3">
    <source>
        <dbReference type="Proteomes" id="UP001500571"/>
    </source>
</evidence>
<feature type="compositionally biased region" description="Acidic residues" evidence="1">
    <location>
        <begin position="246"/>
        <end position="258"/>
    </location>
</feature>
<reference evidence="2 3" key="1">
    <citation type="journal article" date="2019" name="Int. J. Syst. Evol. Microbiol.">
        <title>The Global Catalogue of Microorganisms (GCM) 10K type strain sequencing project: providing services to taxonomists for standard genome sequencing and annotation.</title>
        <authorList>
            <consortium name="The Broad Institute Genomics Platform"/>
            <consortium name="The Broad Institute Genome Sequencing Center for Infectious Disease"/>
            <person name="Wu L."/>
            <person name="Ma J."/>
        </authorList>
    </citation>
    <scope>NUCLEOTIDE SEQUENCE [LARGE SCALE GENOMIC DNA]</scope>
    <source>
        <strain evidence="2 3">JCM 15309</strain>
    </source>
</reference>
<evidence type="ECO:0000256" key="1">
    <source>
        <dbReference type="SAM" id="MobiDB-lite"/>
    </source>
</evidence>